<dbReference type="GO" id="GO:0005783">
    <property type="term" value="C:endoplasmic reticulum"/>
    <property type="evidence" value="ECO:0007669"/>
    <property type="project" value="TreeGrafter"/>
</dbReference>
<organism evidence="4 5">
    <name type="scientific">Polysphondylium violaceum</name>
    <dbReference type="NCBI Taxonomy" id="133409"/>
    <lineage>
        <taxon>Eukaryota</taxon>
        <taxon>Amoebozoa</taxon>
        <taxon>Evosea</taxon>
        <taxon>Eumycetozoa</taxon>
        <taxon>Dictyostelia</taxon>
        <taxon>Dictyosteliales</taxon>
        <taxon>Dictyosteliaceae</taxon>
        <taxon>Polysphondylium</taxon>
    </lineage>
</organism>
<evidence type="ECO:0000313" key="5">
    <source>
        <dbReference type="Proteomes" id="UP000695562"/>
    </source>
</evidence>
<sequence>MSKNKRVVLITGCSSGIGKSLSRALHNRKDTIVYASARKVQSISDLEAEGLNIVQLDVVDLDSINKAVEFIIQKEGKIDILINNAGMSSYSPSVELSDQDAKRIMNTNFFGVVNTSNAVAKHMINKQSGLIVNIGSIVGTLTTPFAGMYCASKAAVHSWTDALRMELDPFNVKVVLVLPGAIKSEIANNAQSQLDSILANTIYKPIEEYLVMRSQSSQSNAVSSEIFSEYVVNQIMKPSPPISFAYGPLSTLFSFVKHLPKSITDFIFKRKFGLLRLKSIIKEKSQ</sequence>
<gene>
    <name evidence="4" type="ORF">CYY_003637</name>
</gene>
<dbReference type="PRINTS" id="PR00080">
    <property type="entry name" value="SDRFAMILY"/>
</dbReference>
<dbReference type="PRINTS" id="PR00081">
    <property type="entry name" value="GDHRDH"/>
</dbReference>
<proteinExistence type="inferred from homology"/>
<evidence type="ECO:0000313" key="4">
    <source>
        <dbReference type="EMBL" id="KAF2075070.1"/>
    </source>
</evidence>
<dbReference type="GO" id="GO:0006654">
    <property type="term" value="P:phosphatidic acid biosynthetic process"/>
    <property type="evidence" value="ECO:0007669"/>
    <property type="project" value="TreeGrafter"/>
</dbReference>
<dbReference type="EMBL" id="AJWJ01000116">
    <property type="protein sequence ID" value="KAF2075070.1"/>
    <property type="molecule type" value="Genomic_DNA"/>
</dbReference>
<dbReference type="InterPro" id="IPR002347">
    <property type="entry name" value="SDR_fam"/>
</dbReference>
<dbReference type="PANTHER" id="PTHR44169">
    <property type="entry name" value="NADPH-DEPENDENT 1-ACYLDIHYDROXYACETONE PHOSPHATE REDUCTASE"/>
    <property type="match status" value="1"/>
</dbReference>
<dbReference type="FunFam" id="3.40.50.720:FF:000261">
    <property type="entry name" value="NADPH-dependent 1-acyldihydroxyacetone phosphate reductase"/>
    <property type="match status" value="1"/>
</dbReference>
<comment type="caution">
    <text evidence="4">The sequence shown here is derived from an EMBL/GenBank/DDBJ whole genome shotgun (WGS) entry which is preliminary data.</text>
</comment>
<dbReference type="InterPro" id="IPR020904">
    <property type="entry name" value="Sc_DH/Rdtase_CS"/>
</dbReference>
<reference evidence="4" key="1">
    <citation type="submission" date="2020-01" db="EMBL/GenBank/DDBJ databases">
        <title>Development of genomics and gene disruption for Polysphondylium violaceum indicates a role for the polyketide synthase stlB in stalk morphogenesis.</title>
        <authorList>
            <person name="Narita B."/>
            <person name="Kawabe Y."/>
            <person name="Kin K."/>
            <person name="Saito T."/>
            <person name="Gibbs R."/>
            <person name="Kuspa A."/>
            <person name="Muzny D."/>
            <person name="Queller D."/>
            <person name="Richards S."/>
            <person name="Strassman J."/>
            <person name="Sucgang R."/>
            <person name="Worley K."/>
            <person name="Schaap P."/>
        </authorList>
    </citation>
    <scope>NUCLEOTIDE SEQUENCE</scope>
    <source>
        <strain evidence="4">QSvi11</strain>
    </source>
</reference>
<dbReference type="SUPFAM" id="SSF51735">
    <property type="entry name" value="NAD(P)-binding Rossmann-fold domains"/>
    <property type="match status" value="1"/>
</dbReference>
<evidence type="ECO:0000256" key="1">
    <source>
        <dbReference type="ARBA" id="ARBA00006484"/>
    </source>
</evidence>
<dbReference type="Proteomes" id="UP000695562">
    <property type="component" value="Unassembled WGS sequence"/>
</dbReference>
<dbReference type="PANTHER" id="PTHR44169:SF6">
    <property type="entry name" value="NADPH-DEPENDENT 1-ACYLDIHYDROXYACETONE PHOSPHATE REDUCTASE"/>
    <property type="match status" value="1"/>
</dbReference>
<evidence type="ECO:0000256" key="3">
    <source>
        <dbReference type="RuleBase" id="RU000363"/>
    </source>
</evidence>
<dbReference type="Pfam" id="PF00106">
    <property type="entry name" value="adh_short"/>
    <property type="match status" value="1"/>
</dbReference>
<protein>
    <recommendedName>
        <fullName evidence="6">Oxidoreductase</fullName>
    </recommendedName>
</protein>
<dbReference type="GO" id="GO:0004806">
    <property type="term" value="F:triacylglycerol lipase activity"/>
    <property type="evidence" value="ECO:0007669"/>
    <property type="project" value="TreeGrafter"/>
</dbReference>
<dbReference type="GO" id="GO:0005811">
    <property type="term" value="C:lipid droplet"/>
    <property type="evidence" value="ECO:0007669"/>
    <property type="project" value="TreeGrafter"/>
</dbReference>
<dbReference type="OrthoDB" id="17372at2759"/>
<dbReference type="InterPro" id="IPR036291">
    <property type="entry name" value="NAD(P)-bd_dom_sf"/>
</dbReference>
<dbReference type="PROSITE" id="PS00061">
    <property type="entry name" value="ADH_SHORT"/>
    <property type="match status" value="1"/>
</dbReference>
<evidence type="ECO:0008006" key="6">
    <source>
        <dbReference type="Google" id="ProtNLM"/>
    </source>
</evidence>
<dbReference type="CDD" id="cd05374">
    <property type="entry name" value="17beta-HSD-like_SDR_c"/>
    <property type="match status" value="1"/>
</dbReference>
<dbReference type="AlphaFoldDB" id="A0A8J4PWH3"/>
<keyword evidence="5" id="KW-1185">Reference proteome</keyword>
<comment type="similarity">
    <text evidence="1 3">Belongs to the short-chain dehydrogenases/reductases (SDR) family.</text>
</comment>
<evidence type="ECO:0000256" key="2">
    <source>
        <dbReference type="ARBA" id="ARBA00023002"/>
    </source>
</evidence>
<dbReference type="GO" id="GO:0019433">
    <property type="term" value="P:triglyceride catabolic process"/>
    <property type="evidence" value="ECO:0007669"/>
    <property type="project" value="TreeGrafter"/>
</dbReference>
<dbReference type="Gene3D" id="3.40.50.720">
    <property type="entry name" value="NAD(P)-binding Rossmann-like Domain"/>
    <property type="match status" value="1"/>
</dbReference>
<keyword evidence="2" id="KW-0560">Oxidoreductase</keyword>
<accession>A0A8J4PWH3</accession>
<name>A0A8J4PWH3_9MYCE</name>
<dbReference type="GO" id="GO:0000140">
    <property type="term" value="F:acylglycerone-phosphate reductase (NADP+) activity"/>
    <property type="evidence" value="ECO:0007669"/>
    <property type="project" value="TreeGrafter"/>
</dbReference>